<dbReference type="EMBL" id="CP139781">
    <property type="protein sequence ID" value="WRQ89927.1"/>
    <property type="molecule type" value="Genomic_DNA"/>
</dbReference>
<feature type="domain" description="Alpha-L-rhamnosidase six-hairpin glycosidase" evidence="7">
    <location>
        <begin position="409"/>
        <end position="749"/>
    </location>
</feature>
<protein>
    <recommendedName>
        <fullName evidence="2">alpha-L-rhamnosidase</fullName>
        <ecNumber evidence="2">3.2.1.40</ecNumber>
    </recommendedName>
</protein>
<feature type="region of interest" description="Disordered" evidence="4">
    <location>
        <begin position="816"/>
        <end position="838"/>
    </location>
</feature>
<dbReference type="InterPro" id="IPR012341">
    <property type="entry name" value="6hp_glycosidase-like_sf"/>
</dbReference>
<dbReference type="InterPro" id="IPR013737">
    <property type="entry name" value="Bac_rhamnosid_N"/>
</dbReference>
<feature type="domain" description="Alpha-L-rhamnosidase concanavalin-like" evidence="5">
    <location>
        <begin position="303"/>
        <end position="403"/>
    </location>
</feature>
<dbReference type="Pfam" id="PF17389">
    <property type="entry name" value="Bac_rhamnosid6H"/>
    <property type="match status" value="1"/>
</dbReference>
<name>A0ABZ1CET6_9BACT</name>
<dbReference type="Proteomes" id="UP000738431">
    <property type="component" value="Chromosome"/>
</dbReference>
<evidence type="ECO:0000259" key="7">
    <source>
        <dbReference type="Pfam" id="PF17389"/>
    </source>
</evidence>
<accession>A0ABZ1CET6</accession>
<dbReference type="Gene3D" id="2.60.40.10">
    <property type="entry name" value="Immunoglobulins"/>
    <property type="match status" value="1"/>
</dbReference>
<evidence type="ECO:0000256" key="3">
    <source>
        <dbReference type="ARBA" id="ARBA00022801"/>
    </source>
</evidence>
<reference evidence="9 10" key="2">
    <citation type="submission" date="2023-12" db="EMBL/GenBank/DDBJ databases">
        <title>Description of an unclassified Opitutus bacterium of Verrucomicrobiota.</title>
        <authorList>
            <person name="Zhang D.-F."/>
        </authorList>
    </citation>
    <scope>NUCLEOTIDE SEQUENCE [LARGE SCALE GENOMIC DNA]</scope>
    <source>
        <strain evidence="9 10">WL0086</strain>
    </source>
</reference>
<comment type="catalytic activity">
    <reaction evidence="1">
        <text>Hydrolysis of terminal non-reducing alpha-L-rhamnose residues in alpha-L-rhamnosides.</text>
        <dbReference type="EC" id="3.2.1.40"/>
    </reaction>
</comment>
<organism evidence="9 10">
    <name type="scientific">Actomonas aquatica</name>
    <dbReference type="NCBI Taxonomy" id="2866162"/>
    <lineage>
        <taxon>Bacteria</taxon>
        <taxon>Pseudomonadati</taxon>
        <taxon>Verrucomicrobiota</taxon>
        <taxon>Opitutia</taxon>
        <taxon>Opitutales</taxon>
        <taxon>Opitutaceae</taxon>
        <taxon>Actomonas</taxon>
    </lineage>
</organism>
<dbReference type="PANTHER" id="PTHR33307:SF6">
    <property type="entry name" value="ALPHA-RHAMNOSIDASE (EUROFUNG)-RELATED"/>
    <property type="match status" value="1"/>
</dbReference>
<dbReference type="InterPro" id="IPR008928">
    <property type="entry name" value="6-hairpin_glycosidase_sf"/>
</dbReference>
<dbReference type="Pfam" id="PF08531">
    <property type="entry name" value="Bac_rhamnosid_N"/>
    <property type="match status" value="1"/>
</dbReference>
<evidence type="ECO:0000259" key="8">
    <source>
        <dbReference type="Pfam" id="PF17390"/>
    </source>
</evidence>
<evidence type="ECO:0000256" key="2">
    <source>
        <dbReference type="ARBA" id="ARBA00012652"/>
    </source>
</evidence>
<dbReference type="Gene3D" id="1.50.10.10">
    <property type="match status" value="1"/>
</dbReference>
<dbReference type="Pfam" id="PF17390">
    <property type="entry name" value="Bac_rhamnosid_C"/>
    <property type="match status" value="1"/>
</dbReference>
<dbReference type="Gene3D" id="2.60.120.260">
    <property type="entry name" value="Galactose-binding domain-like"/>
    <property type="match status" value="2"/>
</dbReference>
<evidence type="ECO:0000256" key="4">
    <source>
        <dbReference type="SAM" id="MobiDB-lite"/>
    </source>
</evidence>
<gene>
    <name evidence="9" type="ORF">K1X11_010960</name>
</gene>
<dbReference type="InterPro" id="IPR008902">
    <property type="entry name" value="Rhamnosid_concanavalin"/>
</dbReference>
<proteinExistence type="predicted"/>
<reference evidence="9 10" key="1">
    <citation type="submission" date="2021-08" db="EMBL/GenBank/DDBJ databases">
        <authorList>
            <person name="Zhang D."/>
            <person name="Zhang A."/>
            <person name="Wang L."/>
        </authorList>
    </citation>
    <scope>NUCLEOTIDE SEQUENCE [LARGE SCALE GENOMIC DNA]</scope>
    <source>
        <strain evidence="9 10">WL0086</strain>
    </source>
</reference>
<dbReference type="Gene3D" id="2.60.420.10">
    <property type="entry name" value="Maltose phosphorylase, domain 3"/>
    <property type="match status" value="1"/>
</dbReference>
<evidence type="ECO:0000313" key="10">
    <source>
        <dbReference type="Proteomes" id="UP000738431"/>
    </source>
</evidence>
<dbReference type="InterPro" id="IPR035396">
    <property type="entry name" value="Bac_rhamnosid6H"/>
</dbReference>
<dbReference type="Pfam" id="PF25788">
    <property type="entry name" value="Ig_Rha78A_N"/>
    <property type="match status" value="1"/>
</dbReference>
<dbReference type="SUPFAM" id="SSF48208">
    <property type="entry name" value="Six-hairpin glycosidases"/>
    <property type="match status" value="1"/>
</dbReference>
<dbReference type="InterPro" id="IPR013783">
    <property type="entry name" value="Ig-like_fold"/>
</dbReference>
<dbReference type="EC" id="3.2.1.40" evidence="2"/>
<dbReference type="InterPro" id="IPR016007">
    <property type="entry name" value="Alpha_rhamnosid"/>
</dbReference>
<dbReference type="SUPFAM" id="SSF49785">
    <property type="entry name" value="Galactose-binding domain-like"/>
    <property type="match status" value="1"/>
</dbReference>
<dbReference type="Pfam" id="PF05592">
    <property type="entry name" value="Bac_rhamnosid"/>
    <property type="match status" value="1"/>
</dbReference>
<evidence type="ECO:0000313" key="9">
    <source>
        <dbReference type="EMBL" id="WRQ89927.1"/>
    </source>
</evidence>
<dbReference type="PANTHER" id="PTHR33307">
    <property type="entry name" value="ALPHA-RHAMNOSIDASE (EUROFUNG)"/>
    <property type="match status" value="1"/>
</dbReference>
<keyword evidence="3 9" id="KW-0378">Hydrolase</keyword>
<sequence length="838" mass="92719">MGEGFVDPLGFHDATPRFSWQLPDGVERQSAYHVQVTAPGATWDSGWVESDQSVFVPYGGEPLHSREAVTWRVRYKDQDGAESAWSESARFELGLLSAADWTAQWIRPSQSTPDRHDPVASLRRHFALSKDIVSARLYVTARGVFELQLNGQPVGRDVFANGWTSYHHRLDTLTYDVTAQLQAGNNALAAKLGSGWYAGRLGWKDNWFIYGKHPELLLQLEVKLADGSVETVVSDGAWEGTFEGPIVSSGFYDGEIWDARRPVSGWAPVTATPELGEAALTPKPFTPVRPEHELAVQGITEPEPGRYVFDLGQNMVGWPRLRVPMTRDGTLTVRFAELLNPDGTLYTENYRSAKSTNVLTAAADGVVEWEPTFTFHGFRYVELSGLPAGVTPQADWVTGVVLHSALRPIGHFTSSHAILNQLQRNIVWGQRGNFLDIPTDCPQRDERLGWTGDAQVFSPTASFNYDSLAFWKSWLGSMRDDQLSNGEVPSVIPNIKLRSGSPGWVDAATFIPWDTYVRTGDVEILAENFAMMVDLVGWYRGQTVDGLLPNIKGYGDWLQPHATELRGDTPSPLLGLAFYARSTQIVADAAAVLGKRDEAQRFAAEAAEVRATFAAHYFDAAGRLQNAPETQTACVLALAFDLLPKDLQQAAAANLVRLVREAGNHLRTGFLGTPHLVRVLDEQGYPDLAYTLLLQESYPSWFYSIHQGATTMWERWNSYSHEDGFGDATMNSFNHYAYGAIGQWMYERVAGLAPDPAQPGYRHFYVRPLIGGGLQSARAELETAYGRAASGWRIEGDTVHFDVVVPANTSATLQLPDGRAPQPLTPGKHHFTMPWPQP</sequence>
<evidence type="ECO:0000259" key="6">
    <source>
        <dbReference type="Pfam" id="PF08531"/>
    </source>
</evidence>
<dbReference type="GO" id="GO:0016787">
    <property type="term" value="F:hydrolase activity"/>
    <property type="evidence" value="ECO:0007669"/>
    <property type="project" value="UniProtKB-KW"/>
</dbReference>
<dbReference type="InterPro" id="IPR035398">
    <property type="entry name" value="Bac_rhamnosid_C"/>
</dbReference>
<dbReference type="RefSeq" id="WP_221033204.1">
    <property type="nucleotide sequence ID" value="NZ_CP139781.1"/>
</dbReference>
<feature type="domain" description="Bacterial alpha-L-rhamnosidase N-terminal" evidence="6">
    <location>
        <begin position="130"/>
        <end position="269"/>
    </location>
</feature>
<keyword evidence="10" id="KW-1185">Reference proteome</keyword>
<dbReference type="PIRSF" id="PIRSF010631">
    <property type="entry name" value="A-rhamnsds"/>
    <property type="match status" value="1"/>
</dbReference>
<dbReference type="InterPro" id="IPR008979">
    <property type="entry name" value="Galactose-bd-like_sf"/>
</dbReference>
<evidence type="ECO:0000259" key="5">
    <source>
        <dbReference type="Pfam" id="PF05592"/>
    </source>
</evidence>
<feature type="domain" description="Alpha-L-rhamnosidase C-terminal" evidence="8">
    <location>
        <begin position="756"/>
        <end position="820"/>
    </location>
</feature>
<evidence type="ECO:0000256" key="1">
    <source>
        <dbReference type="ARBA" id="ARBA00001445"/>
    </source>
</evidence>